<reference evidence="3 4" key="1">
    <citation type="journal article" date="2007" name="Science">
        <title>The Fusarium graminearum genome reveals a link between localized polymorphism and pathogen specialization.</title>
        <authorList>
            <person name="Cuomo C.A."/>
            <person name="Gueldener U."/>
            <person name="Xu J.-R."/>
            <person name="Trail F."/>
            <person name="Turgeon B.G."/>
            <person name="Di Pietro A."/>
            <person name="Walton J.D."/>
            <person name="Ma L.-J."/>
            <person name="Baker S.E."/>
            <person name="Rep M."/>
            <person name="Adam G."/>
            <person name="Antoniw J."/>
            <person name="Baldwin T."/>
            <person name="Calvo S.E."/>
            <person name="Chang Y.-L."/>
            <person name="DeCaprio D."/>
            <person name="Gale L.R."/>
            <person name="Gnerre S."/>
            <person name="Goswami R.S."/>
            <person name="Hammond-Kosack K."/>
            <person name="Harris L.J."/>
            <person name="Hilburn K."/>
            <person name="Kennell J.C."/>
            <person name="Kroken S."/>
            <person name="Magnuson J.K."/>
            <person name="Mannhaupt G."/>
            <person name="Mauceli E.W."/>
            <person name="Mewes H.-W."/>
            <person name="Mitterbauer R."/>
            <person name="Muehlbauer G."/>
            <person name="Muensterkoetter M."/>
            <person name="Nelson D."/>
            <person name="O'Donnell K."/>
            <person name="Ouellet T."/>
            <person name="Qi W."/>
            <person name="Quesneville H."/>
            <person name="Roncero M.I.G."/>
            <person name="Seong K.-Y."/>
            <person name="Tetko I.V."/>
            <person name="Urban M."/>
            <person name="Waalwijk C."/>
            <person name="Ward T.J."/>
            <person name="Yao J."/>
            <person name="Birren B.W."/>
            <person name="Kistler H.C."/>
        </authorList>
    </citation>
    <scope>NUCLEOTIDE SEQUENCE [LARGE SCALE GENOMIC DNA]</scope>
    <source>
        <strain evidence="4">ATCC MYA-4620 / CBS 123657 / FGSC 9075 / NRRL 31084 / PH-1</strain>
        <strain evidence="3">PH-1 / ATCC MYA-4620 / FGSC 9075 / NRRL 31084</strain>
    </source>
</reference>
<reference evidence="3" key="5">
    <citation type="submission" date="2017-01" db="UniProtKB">
        <authorList>
            <consortium name="EnsemblFungi"/>
        </authorList>
    </citation>
    <scope>IDENTIFICATION</scope>
    <source>
        <strain evidence="3">PH-1 / ATCC MYA-4620 / FGSC 9075 / NRRL 31084</strain>
    </source>
</reference>
<dbReference type="PANTHER" id="PTHR33112">
    <property type="entry name" value="DOMAIN PROTEIN, PUTATIVE-RELATED"/>
    <property type="match status" value="1"/>
</dbReference>
<protein>
    <submittedName>
        <fullName evidence="2">Chromosome 2, complete genome</fullName>
    </submittedName>
</protein>
<organism evidence="3">
    <name type="scientific">Gibberella zeae (strain ATCC MYA-4620 / CBS 123657 / FGSC 9075 / NRRL 31084 / PH-1)</name>
    <name type="common">Wheat head blight fungus</name>
    <name type="synonym">Fusarium graminearum</name>
    <dbReference type="NCBI Taxonomy" id="229533"/>
    <lineage>
        <taxon>Eukaryota</taxon>
        <taxon>Fungi</taxon>
        <taxon>Dikarya</taxon>
        <taxon>Ascomycota</taxon>
        <taxon>Pezizomycotina</taxon>
        <taxon>Sordariomycetes</taxon>
        <taxon>Hypocreomycetidae</taxon>
        <taxon>Hypocreales</taxon>
        <taxon>Nectriaceae</taxon>
        <taxon>Fusarium</taxon>
    </lineage>
</organism>
<dbReference type="InterPro" id="IPR010730">
    <property type="entry name" value="HET"/>
</dbReference>
<accession>A0A0E0S3U3</accession>
<keyword evidence="4" id="KW-1185">Reference proteome</keyword>
<feature type="domain" description="Heterokaryon incompatibility" evidence="1">
    <location>
        <begin position="201"/>
        <end position="353"/>
    </location>
</feature>
<gene>
    <name evidence="2" type="ORF">FGRAMPH1_01T12731</name>
</gene>
<evidence type="ECO:0000313" key="4">
    <source>
        <dbReference type="Proteomes" id="UP000070720"/>
    </source>
</evidence>
<reference key="3">
    <citation type="submission" date="2014-02" db="EMBL/GenBank/DDBJ databases">
        <title>A revised Fusarium graminearum genomic reference sequence using whole shotgun re-sequencing.</title>
        <authorList>
            <person name="King R."/>
            <person name="Urban M."/>
            <person name="Hassani-Pak K."/>
            <person name="Hammond-Kosack K."/>
        </authorList>
    </citation>
    <scope>NUCLEOTIDE SEQUENCE</scope>
    <source>
        <strain>PH-1</strain>
    </source>
</reference>
<reference evidence="3 4" key="2">
    <citation type="journal article" date="2010" name="Nature">
        <title>Comparative genomics reveals mobile pathogenicity chromosomes in Fusarium.</title>
        <authorList>
            <person name="Ma L.J."/>
            <person name="van der Does H.C."/>
            <person name="Borkovich K.A."/>
            <person name="Coleman J.J."/>
            <person name="Daboussi M.J."/>
            <person name="Di Pietro A."/>
            <person name="Dufresne M."/>
            <person name="Freitag M."/>
            <person name="Grabherr M."/>
            <person name="Henrissat B."/>
            <person name="Houterman P.M."/>
            <person name="Kang S."/>
            <person name="Shim W.B."/>
            <person name="Woloshuk C."/>
            <person name="Xie X."/>
            <person name="Xu J.R."/>
            <person name="Antoniw J."/>
            <person name="Baker S.E."/>
            <person name="Bluhm B.H."/>
            <person name="Breakspear A."/>
            <person name="Brown D.W."/>
            <person name="Butchko R.A."/>
            <person name="Chapman S."/>
            <person name="Coulson R."/>
            <person name="Coutinho P.M."/>
            <person name="Danchin E.G."/>
            <person name="Diener A."/>
            <person name="Gale L.R."/>
            <person name="Gardiner D.M."/>
            <person name="Goff S."/>
            <person name="Hammond-Kosack K.E."/>
            <person name="Hilburn K."/>
            <person name="Hua-Van A."/>
            <person name="Jonkers W."/>
            <person name="Kazan K."/>
            <person name="Kodira C.D."/>
            <person name="Koehrsen M."/>
            <person name="Kumar L."/>
            <person name="Lee Y.H."/>
            <person name="Li L."/>
            <person name="Manners J.M."/>
            <person name="Miranda-Saavedra D."/>
            <person name="Mukherjee M."/>
            <person name="Park G."/>
            <person name="Park J."/>
            <person name="Park S.Y."/>
            <person name="Proctor R.H."/>
            <person name="Regev A."/>
            <person name="Ruiz-Roldan M.C."/>
            <person name="Sain D."/>
            <person name="Sakthikumar S."/>
            <person name="Sykes S."/>
            <person name="Schwartz D.C."/>
            <person name="Turgeon B.G."/>
            <person name="Wapinski I."/>
            <person name="Yoder O."/>
            <person name="Young S."/>
            <person name="Zeng Q."/>
            <person name="Zhou S."/>
            <person name="Galagan J."/>
            <person name="Cuomo C.A."/>
            <person name="Kistler H.C."/>
            <person name="Rep M."/>
        </authorList>
    </citation>
    <scope>GENOME REANNOTATION</scope>
    <source>
        <strain evidence="4">ATCC MYA-4620 / CBS 123657 / FGSC 9075 / NRRL 31084 / PH-1</strain>
        <strain evidence="3">PH-1 / ATCC MYA-4620 / FGSC 9075 / NRRL 31084</strain>
    </source>
</reference>
<evidence type="ECO:0000259" key="1">
    <source>
        <dbReference type="Pfam" id="PF06985"/>
    </source>
</evidence>
<dbReference type="InParanoid" id="A0A0E0S3U3"/>
<dbReference type="Pfam" id="PF06985">
    <property type="entry name" value="HET"/>
    <property type="match status" value="1"/>
</dbReference>
<dbReference type="Proteomes" id="UP000070720">
    <property type="component" value="Chromosome 2"/>
</dbReference>
<sequence>MGKLCEHCAIILSLQVEPEAWSQDFTLHSIDDYAPLKHFRTVKELIESAENCRLCDFIEASWSLPALHKRYPDIKEQDYGSLKLEFKITKAVSDPSGVSCNFIGGDIIVPWHGFADSFKVTITTCRVGTDVSHLPIWDYKELTNEDRIKTIKGWYTECSSQHAGCKPSSLGHPRRLIQLGPEKHDLRLIDTLSQPCGDLEYATLSYCWGTSRPFVTTKDNIGTLLQSIPATSLPQTFHDAIDIIWELGLRYIWIDSLCIVQDDLQDWQREATSMKDVYAGSSITISASDAQDSAQGCFVDNSLDLWDGRDIGLHQMGARFPNNREFSIRFHQGDIRRRTKFSNLNTRGWTLQEQLLSRRVIHCMQPEIHWSCHCSYRTESQVSFEGDRFKGFSWRFMPEVATEEEMKKLWLEWMTDYSSRKLTVTRDRLGALAGMVQYFGNKVGFTHLLGCWHETLVDDLLWIRRGDTVHPSMALSQVPSWSWLTRVGTIDFRFWTRSMGKYPSIIRDHVKIVEAGITWAGEPMVSDIVSSTMIVEGPVREMRLRLDHRTKNFNPPFMNVGDEEPDFSETPLPWRCPGRFDLEDEREDDMFTCLLVRSVSPESRDSLAYPYQETFLLLVPVSTSEGTAYNRVGLAMIRGDQSEFASAETKKIRLL</sequence>
<dbReference type="VEuPathDB" id="FungiDB:FGRAMPH1_01G12731"/>
<dbReference type="EnsemblFungi" id="CEF78168">
    <property type="protein sequence ID" value="CEF78168"/>
    <property type="gene ID" value="FGRRES_16283"/>
</dbReference>
<dbReference type="eggNOG" id="ENOG502SQ1J">
    <property type="taxonomic scope" value="Eukaryota"/>
</dbReference>
<evidence type="ECO:0000313" key="2">
    <source>
        <dbReference type="EMBL" id="CEF78168.1"/>
    </source>
</evidence>
<evidence type="ECO:0000313" key="3">
    <source>
        <dbReference type="EnsemblFungi" id="CEF78168"/>
    </source>
</evidence>
<dbReference type="AlphaFoldDB" id="A0A0E0S3U3"/>
<proteinExistence type="predicted"/>
<reference evidence="2 4" key="4">
    <citation type="journal article" date="2015" name="BMC Genomics">
        <title>The completed genome sequence of the pathogenic ascomycete fungus Fusarium graminearum.</title>
        <authorList>
            <person name="King R."/>
            <person name="Urban M."/>
            <person name="Hammond-Kosack M.C."/>
            <person name="Hassani-Pak K."/>
            <person name="Hammond-Kosack K.E."/>
        </authorList>
    </citation>
    <scope>NUCLEOTIDE SEQUENCE [LARGE SCALE GENOMIC DNA]</scope>
    <source>
        <strain evidence="4">ATCC MYA-4620 / CBS 123657 / FGSC 9075 / NRRL 31084 / PH-1</strain>
        <strain evidence="2">PH-1</strain>
    </source>
</reference>
<dbReference type="EMBL" id="HG970333">
    <property type="protein sequence ID" value="CEF78168.1"/>
    <property type="molecule type" value="Genomic_DNA"/>
</dbReference>
<dbReference type="STRING" id="229533.A0A0E0S3U3"/>
<dbReference type="PANTHER" id="PTHR33112:SF16">
    <property type="entry name" value="HETEROKARYON INCOMPATIBILITY DOMAIN-CONTAINING PROTEIN"/>
    <property type="match status" value="1"/>
</dbReference>
<name>A0A0E0S3U3_GIBZE</name>